<evidence type="ECO:0000313" key="2">
    <source>
        <dbReference type="Proteomes" id="UP000074294"/>
    </source>
</evidence>
<organism evidence="1 2">
    <name type="scientific">Hadarchaeum yellowstonense</name>
    <dbReference type="NCBI Taxonomy" id="1776334"/>
    <lineage>
        <taxon>Archaea</taxon>
        <taxon>Methanobacteriati</taxon>
        <taxon>Candidatus Hadarchaeota</taxon>
        <taxon>Candidatus Hadarchaeia</taxon>
        <taxon>Candidatus Hadarchaeales</taxon>
        <taxon>Candidatus Hadarchaeaceae</taxon>
        <taxon>Candidatus Hadarchaeum</taxon>
    </lineage>
</organism>
<dbReference type="AlphaFoldDB" id="A0A147JW82"/>
<dbReference type="SUPFAM" id="SSF46785">
    <property type="entry name" value="Winged helix' DNA-binding domain"/>
    <property type="match status" value="1"/>
</dbReference>
<sequence>MYKSEETMSPQKENEDFYSLFLQEKPRKILVYLKKENKQLYIAMISKNVNATYAHTFNVLKRLEKLNLVSFKESGRIKLVKLTELGEEVAKVILNLMDLLKLGKMENELTKVYESEIKGKLREQMDKEQIAKQINRLKTEIIELSKDNQLNVVVTAKKLLKRMDDILAEVFGFPPG</sequence>
<dbReference type="Gene3D" id="1.10.10.10">
    <property type="entry name" value="Winged helix-like DNA-binding domain superfamily/Winged helix DNA-binding domain"/>
    <property type="match status" value="1"/>
</dbReference>
<comment type="caution">
    <text evidence="1">The sequence shown here is derived from an EMBL/GenBank/DDBJ whole genome shotgun (WGS) entry which is preliminary data.</text>
</comment>
<name>A0A147JW82_HADYE</name>
<evidence type="ECO:0000313" key="1">
    <source>
        <dbReference type="EMBL" id="KUO40768.1"/>
    </source>
</evidence>
<protein>
    <submittedName>
        <fullName evidence="1">Uncharacterized protein</fullName>
    </submittedName>
</protein>
<accession>A0A147JW82</accession>
<dbReference type="Proteomes" id="UP000074294">
    <property type="component" value="Unassembled WGS sequence"/>
</dbReference>
<proteinExistence type="predicted"/>
<gene>
    <name evidence="1" type="ORF">APZ16_02620</name>
</gene>
<reference evidence="1 2" key="1">
    <citation type="journal article" date="2016" name="Nat. Microbiol.">
        <title>Genomic inference of the metabolism of cosmopolitan subsurface Archaea, Hadesarchaea.</title>
        <authorList>
            <person name="Baker B.J."/>
            <person name="Saw J.H."/>
            <person name="Lind A.E."/>
            <person name="Lazar C.S."/>
            <person name="Hinrichs K.-U."/>
            <person name="Teske A.P."/>
            <person name="Ettema T.J."/>
        </authorList>
    </citation>
    <scope>NUCLEOTIDE SEQUENCE [LARGE SCALE GENOMIC DNA]</scope>
</reference>
<dbReference type="GO" id="GO:0003700">
    <property type="term" value="F:DNA-binding transcription factor activity"/>
    <property type="evidence" value="ECO:0007669"/>
    <property type="project" value="InterPro"/>
</dbReference>
<dbReference type="InterPro" id="IPR036390">
    <property type="entry name" value="WH_DNA-bd_sf"/>
</dbReference>
<dbReference type="InterPro" id="IPR036388">
    <property type="entry name" value="WH-like_DNA-bd_sf"/>
</dbReference>
<dbReference type="EMBL" id="LQMQ01000035">
    <property type="protein sequence ID" value="KUO40768.1"/>
    <property type="molecule type" value="Genomic_DNA"/>
</dbReference>